<keyword evidence="2" id="KW-1185">Reference proteome</keyword>
<evidence type="ECO:0000313" key="2">
    <source>
        <dbReference type="Proteomes" id="UP000793456"/>
    </source>
</evidence>
<comment type="caution">
    <text evidence="1">The sequence shown here is derived from an EMBL/GenBank/DDBJ whole genome shotgun (WGS) entry which is preliminary data.</text>
</comment>
<protein>
    <submittedName>
        <fullName evidence="1">Uncharacterized protein</fullName>
    </submittedName>
</protein>
<gene>
    <name evidence="1" type="ORF">E3U43_008198</name>
</gene>
<sequence length="372" mass="41518">MAACCSVVCCAEETDSDKAAIVQFSNGCVRNADRLDFSMYKSTDEKNPRRKNRRMLVLCGSVEQADHADGGAQRSALQHASPLYQVDSLIEAFGTNKQKRALSSRRLNQVGSDALHEAVARAANTVIDQKGLEALQQEVAETSSQGDMALHLPPCNADADKPEDVYSFDSLLSPAEFEALEEAGSKMAALTSEELQKMRDGEGRSCVVRLLERMPAEGEARDKKSRCAFYISLLLKLQRQRSINLKFGQEEGCPRIIQNKLLRTFTAETFKDGRVQNMVSSSMRVKIAAYCLALMLHMDHMTADLTLLHRDLGITEAKMIEVAKSMGLTLNKQPRVKAEDAALRDDHREASLVLPLVKYDQFMERRKRKKML</sequence>
<reference evidence="1" key="1">
    <citation type="submission" date="2018-11" db="EMBL/GenBank/DDBJ databases">
        <title>The sequence and de novo assembly of Larimichthys crocea genome using PacBio and Hi-C technologies.</title>
        <authorList>
            <person name="Xu P."/>
            <person name="Chen B."/>
            <person name="Zhou Z."/>
            <person name="Ke Q."/>
            <person name="Wu Y."/>
            <person name="Bai H."/>
            <person name="Pu F."/>
        </authorList>
    </citation>
    <scope>NUCLEOTIDE SEQUENCE</scope>
    <source>
        <tissue evidence="1">Muscle</tissue>
    </source>
</reference>
<name>A0ACD3RU55_LARCR</name>
<dbReference type="EMBL" id="CM011674">
    <property type="protein sequence ID" value="TMS22892.1"/>
    <property type="molecule type" value="Genomic_DNA"/>
</dbReference>
<dbReference type="Proteomes" id="UP000793456">
    <property type="component" value="Chromosome I"/>
</dbReference>
<organism evidence="1 2">
    <name type="scientific">Larimichthys crocea</name>
    <name type="common">Large yellow croaker</name>
    <name type="synonym">Pseudosciaena crocea</name>
    <dbReference type="NCBI Taxonomy" id="215358"/>
    <lineage>
        <taxon>Eukaryota</taxon>
        <taxon>Metazoa</taxon>
        <taxon>Chordata</taxon>
        <taxon>Craniata</taxon>
        <taxon>Vertebrata</taxon>
        <taxon>Euteleostomi</taxon>
        <taxon>Actinopterygii</taxon>
        <taxon>Neopterygii</taxon>
        <taxon>Teleostei</taxon>
        <taxon>Neoteleostei</taxon>
        <taxon>Acanthomorphata</taxon>
        <taxon>Eupercaria</taxon>
        <taxon>Sciaenidae</taxon>
        <taxon>Larimichthys</taxon>
    </lineage>
</organism>
<proteinExistence type="predicted"/>
<evidence type="ECO:0000313" key="1">
    <source>
        <dbReference type="EMBL" id="TMS22892.1"/>
    </source>
</evidence>
<accession>A0ACD3RU55</accession>